<evidence type="ECO:0000313" key="1">
    <source>
        <dbReference type="EMBL" id="MPL62901.1"/>
    </source>
</evidence>
<dbReference type="EMBL" id="VSSQ01000019">
    <property type="protein sequence ID" value="MPL62901.1"/>
    <property type="molecule type" value="Genomic_DNA"/>
</dbReference>
<reference evidence="1" key="1">
    <citation type="submission" date="2019-08" db="EMBL/GenBank/DDBJ databases">
        <authorList>
            <person name="Kucharzyk K."/>
            <person name="Murdoch R.W."/>
            <person name="Higgins S."/>
            <person name="Loffler F."/>
        </authorList>
    </citation>
    <scope>NUCLEOTIDE SEQUENCE</scope>
</reference>
<name>A0A644TAJ1_9ZZZZ</name>
<organism evidence="1">
    <name type="scientific">bioreactor metagenome</name>
    <dbReference type="NCBI Taxonomy" id="1076179"/>
    <lineage>
        <taxon>unclassified sequences</taxon>
        <taxon>metagenomes</taxon>
        <taxon>ecological metagenomes</taxon>
    </lineage>
</organism>
<dbReference type="AlphaFoldDB" id="A0A644TAJ1"/>
<protein>
    <submittedName>
        <fullName evidence="1">Uncharacterized protein</fullName>
    </submittedName>
</protein>
<proteinExistence type="predicted"/>
<accession>A0A644TAJ1</accession>
<sequence length="118" mass="13229">MSEITENIVFKKDSGEEISTLQKYVGLKSRQGGILTVNFRTPNEDIGEIKKFFEGMRSSESLKYNIGDTGDVECYFKGIAPLLKQTDDTGFEYSFLSITLQELKKNYDDDAPNGCSCS</sequence>
<comment type="caution">
    <text evidence="1">The sequence shown here is derived from an EMBL/GenBank/DDBJ whole genome shotgun (WGS) entry which is preliminary data.</text>
</comment>
<gene>
    <name evidence="1" type="ORF">SDC9_08521</name>
</gene>